<dbReference type="Proteomes" id="UP001054945">
    <property type="component" value="Unassembled WGS sequence"/>
</dbReference>
<dbReference type="AlphaFoldDB" id="A0AAV4W7D3"/>
<comment type="caution">
    <text evidence="1">The sequence shown here is derived from an EMBL/GenBank/DDBJ whole genome shotgun (WGS) entry which is preliminary data.</text>
</comment>
<keyword evidence="2" id="KW-1185">Reference proteome</keyword>
<reference evidence="1 2" key="1">
    <citation type="submission" date="2021-06" db="EMBL/GenBank/DDBJ databases">
        <title>Caerostris extrusa draft genome.</title>
        <authorList>
            <person name="Kono N."/>
            <person name="Arakawa K."/>
        </authorList>
    </citation>
    <scope>NUCLEOTIDE SEQUENCE [LARGE SCALE GENOMIC DNA]</scope>
</reference>
<organism evidence="1 2">
    <name type="scientific">Caerostris extrusa</name>
    <name type="common">Bark spider</name>
    <name type="synonym">Caerostris bankana</name>
    <dbReference type="NCBI Taxonomy" id="172846"/>
    <lineage>
        <taxon>Eukaryota</taxon>
        <taxon>Metazoa</taxon>
        <taxon>Ecdysozoa</taxon>
        <taxon>Arthropoda</taxon>
        <taxon>Chelicerata</taxon>
        <taxon>Arachnida</taxon>
        <taxon>Araneae</taxon>
        <taxon>Araneomorphae</taxon>
        <taxon>Entelegynae</taxon>
        <taxon>Araneoidea</taxon>
        <taxon>Araneidae</taxon>
        <taxon>Caerostris</taxon>
    </lineage>
</organism>
<protein>
    <submittedName>
        <fullName evidence="1">Uncharacterized protein</fullName>
    </submittedName>
</protein>
<gene>
    <name evidence="1" type="ORF">CEXT_785531</name>
</gene>
<sequence>MIVENIEIGSVIYSNACKSYKSEKLEVTHFERFKISLISFVDLETKKFKNQKITETDSLNVLHKYTVKSWQIGKNGWMRY</sequence>
<proteinExistence type="predicted"/>
<evidence type="ECO:0000313" key="1">
    <source>
        <dbReference type="EMBL" id="GIY77819.1"/>
    </source>
</evidence>
<accession>A0AAV4W7D3</accession>
<name>A0AAV4W7D3_CAEEX</name>
<evidence type="ECO:0000313" key="2">
    <source>
        <dbReference type="Proteomes" id="UP001054945"/>
    </source>
</evidence>
<dbReference type="EMBL" id="BPLR01015686">
    <property type="protein sequence ID" value="GIY77819.1"/>
    <property type="molecule type" value="Genomic_DNA"/>
</dbReference>